<name>A0A5C3QNA2_9AGAR</name>
<accession>A0A5C3QNA2</accession>
<dbReference type="InterPro" id="IPR000614">
    <property type="entry name" value="FRMsr_CS"/>
</dbReference>
<dbReference type="Proteomes" id="UP000305067">
    <property type="component" value="Unassembled WGS sequence"/>
</dbReference>
<dbReference type="InterPro" id="IPR051330">
    <property type="entry name" value="Phosphatase_reg/MetRdx"/>
</dbReference>
<organism evidence="1 2">
    <name type="scientific">Pterulicium gracile</name>
    <dbReference type="NCBI Taxonomy" id="1884261"/>
    <lineage>
        <taxon>Eukaryota</taxon>
        <taxon>Fungi</taxon>
        <taxon>Dikarya</taxon>
        <taxon>Basidiomycota</taxon>
        <taxon>Agaricomycotina</taxon>
        <taxon>Agaricomycetes</taxon>
        <taxon>Agaricomycetidae</taxon>
        <taxon>Agaricales</taxon>
        <taxon>Pleurotineae</taxon>
        <taxon>Pterulaceae</taxon>
        <taxon>Pterulicium</taxon>
    </lineage>
</organism>
<dbReference type="SUPFAM" id="SSF55781">
    <property type="entry name" value="GAF domain-like"/>
    <property type="match status" value="1"/>
</dbReference>
<dbReference type="OrthoDB" id="15735at2759"/>
<evidence type="ECO:0000313" key="1">
    <source>
        <dbReference type="EMBL" id="TFL03067.1"/>
    </source>
</evidence>
<dbReference type="GO" id="GO:0005829">
    <property type="term" value="C:cytosol"/>
    <property type="evidence" value="ECO:0007669"/>
    <property type="project" value="TreeGrafter"/>
</dbReference>
<dbReference type="AlphaFoldDB" id="A0A5C3QNA2"/>
<dbReference type="Gene3D" id="3.30.450.40">
    <property type="match status" value="1"/>
</dbReference>
<proteinExistence type="predicted"/>
<dbReference type="PANTHER" id="PTHR21021:SF15">
    <property type="entry name" value="FREE METHIONINE-R-SULFOXIDE REDUCTASE"/>
    <property type="match status" value="1"/>
</dbReference>
<dbReference type="EMBL" id="ML178821">
    <property type="protein sequence ID" value="TFL03067.1"/>
    <property type="molecule type" value="Genomic_DNA"/>
</dbReference>
<dbReference type="PROSITE" id="PS01320">
    <property type="entry name" value="UPF0067"/>
    <property type="match status" value="1"/>
</dbReference>
<keyword evidence="2" id="KW-1185">Reference proteome</keyword>
<evidence type="ECO:0000313" key="2">
    <source>
        <dbReference type="Proteomes" id="UP000305067"/>
    </source>
</evidence>
<reference evidence="1 2" key="1">
    <citation type="journal article" date="2019" name="Nat. Ecol. Evol.">
        <title>Megaphylogeny resolves global patterns of mushroom evolution.</title>
        <authorList>
            <person name="Varga T."/>
            <person name="Krizsan K."/>
            <person name="Foldi C."/>
            <person name="Dima B."/>
            <person name="Sanchez-Garcia M."/>
            <person name="Sanchez-Ramirez S."/>
            <person name="Szollosi G.J."/>
            <person name="Szarkandi J.G."/>
            <person name="Papp V."/>
            <person name="Albert L."/>
            <person name="Andreopoulos W."/>
            <person name="Angelini C."/>
            <person name="Antonin V."/>
            <person name="Barry K.W."/>
            <person name="Bougher N.L."/>
            <person name="Buchanan P."/>
            <person name="Buyck B."/>
            <person name="Bense V."/>
            <person name="Catcheside P."/>
            <person name="Chovatia M."/>
            <person name="Cooper J."/>
            <person name="Damon W."/>
            <person name="Desjardin D."/>
            <person name="Finy P."/>
            <person name="Geml J."/>
            <person name="Haridas S."/>
            <person name="Hughes K."/>
            <person name="Justo A."/>
            <person name="Karasinski D."/>
            <person name="Kautmanova I."/>
            <person name="Kiss B."/>
            <person name="Kocsube S."/>
            <person name="Kotiranta H."/>
            <person name="LaButti K.M."/>
            <person name="Lechner B.E."/>
            <person name="Liimatainen K."/>
            <person name="Lipzen A."/>
            <person name="Lukacs Z."/>
            <person name="Mihaltcheva S."/>
            <person name="Morgado L.N."/>
            <person name="Niskanen T."/>
            <person name="Noordeloos M.E."/>
            <person name="Ohm R.A."/>
            <person name="Ortiz-Santana B."/>
            <person name="Ovrebo C."/>
            <person name="Racz N."/>
            <person name="Riley R."/>
            <person name="Savchenko A."/>
            <person name="Shiryaev A."/>
            <person name="Soop K."/>
            <person name="Spirin V."/>
            <person name="Szebenyi C."/>
            <person name="Tomsovsky M."/>
            <person name="Tulloss R.E."/>
            <person name="Uehling J."/>
            <person name="Grigoriev I.V."/>
            <person name="Vagvolgyi C."/>
            <person name="Papp T."/>
            <person name="Martin F.M."/>
            <person name="Miettinen O."/>
            <person name="Hibbett D.S."/>
            <person name="Nagy L.G."/>
        </authorList>
    </citation>
    <scope>NUCLEOTIDE SEQUENCE [LARGE SCALE GENOMIC DNA]</scope>
    <source>
        <strain evidence="1 2">CBS 309.79</strain>
    </source>
</reference>
<dbReference type="STRING" id="1884261.A0A5C3QNA2"/>
<dbReference type="InterPro" id="IPR029016">
    <property type="entry name" value="GAF-like_dom_sf"/>
</dbReference>
<dbReference type="PANTHER" id="PTHR21021">
    <property type="entry name" value="GAF/PUTATIVE CYTOSKELETAL PROTEIN"/>
    <property type="match status" value="1"/>
</dbReference>
<gene>
    <name evidence="1" type="ORF">BDV98DRAFT_565358</name>
</gene>
<protein>
    <submittedName>
        <fullName evidence="1">GAF domain-like protein</fullName>
    </submittedName>
</protein>
<dbReference type="GO" id="GO:0033745">
    <property type="term" value="F:L-methionine-(R)-S-oxide reductase activity"/>
    <property type="evidence" value="ECO:0007669"/>
    <property type="project" value="TreeGrafter"/>
</dbReference>
<sequence>MPHADSSLIPSSITTKVDFWQHVYSQLEALLEGQRNWVSNLSNASSLIFNALAAFPSHFGTEEKAVNWCGFYLHESQLPLPRFGTKHPPPTRDTQLLLLGPFCGKPACQFITVSPPRKARGVCADAHNQHQTLIVEDVESYPGHIACDGETQSEIVCPMVLKTESGEDVHLGVLDLDCVGQKGFGEEDREGLERIVRLIVEGCDW</sequence>